<evidence type="ECO:0000313" key="2">
    <source>
        <dbReference type="Proteomes" id="UP000054166"/>
    </source>
</evidence>
<dbReference type="Proteomes" id="UP000054166">
    <property type="component" value="Unassembled WGS sequence"/>
</dbReference>
<reference evidence="1 2" key="1">
    <citation type="submission" date="2014-04" db="EMBL/GenBank/DDBJ databases">
        <authorList>
            <consortium name="DOE Joint Genome Institute"/>
            <person name="Kuo A."/>
            <person name="Tarkka M."/>
            <person name="Buscot F."/>
            <person name="Kohler A."/>
            <person name="Nagy L.G."/>
            <person name="Floudas D."/>
            <person name="Copeland A."/>
            <person name="Barry K.W."/>
            <person name="Cichocki N."/>
            <person name="Veneault-Fourrey C."/>
            <person name="LaButti K."/>
            <person name="Lindquist E.A."/>
            <person name="Lipzen A."/>
            <person name="Lundell T."/>
            <person name="Morin E."/>
            <person name="Murat C."/>
            <person name="Sun H."/>
            <person name="Tunlid A."/>
            <person name="Henrissat B."/>
            <person name="Grigoriev I.V."/>
            <person name="Hibbett D.S."/>
            <person name="Martin F."/>
            <person name="Nordberg H.P."/>
            <person name="Cantor M.N."/>
            <person name="Hua S.X."/>
        </authorList>
    </citation>
    <scope>NUCLEOTIDE SEQUENCE [LARGE SCALE GENOMIC DNA]</scope>
    <source>
        <strain evidence="1 2">F 1598</strain>
    </source>
</reference>
<organism evidence="1 2">
    <name type="scientific">Piloderma croceum (strain F 1598)</name>
    <dbReference type="NCBI Taxonomy" id="765440"/>
    <lineage>
        <taxon>Eukaryota</taxon>
        <taxon>Fungi</taxon>
        <taxon>Dikarya</taxon>
        <taxon>Basidiomycota</taxon>
        <taxon>Agaricomycotina</taxon>
        <taxon>Agaricomycetes</taxon>
        <taxon>Agaricomycetidae</taxon>
        <taxon>Atheliales</taxon>
        <taxon>Atheliaceae</taxon>
        <taxon>Piloderma</taxon>
    </lineage>
</organism>
<name>A0A0C3CPU1_PILCF</name>
<keyword evidence="2" id="KW-1185">Reference proteome</keyword>
<sequence>MLFGTALVFELHEAISPPTAYHNSMFSFMKGFSPPSSRNNRVAEHDALVVLYWHQAHPEPLSQEKVSCGT</sequence>
<proteinExistence type="predicted"/>
<evidence type="ECO:0000313" key="1">
    <source>
        <dbReference type="EMBL" id="KIM91697.1"/>
    </source>
</evidence>
<dbReference type="InParanoid" id="A0A0C3CPU1"/>
<dbReference type="EMBL" id="KN832971">
    <property type="protein sequence ID" value="KIM91697.1"/>
    <property type="molecule type" value="Genomic_DNA"/>
</dbReference>
<accession>A0A0C3CPU1</accession>
<gene>
    <name evidence="1" type="ORF">PILCRDRAFT_137395</name>
</gene>
<dbReference type="HOGENOM" id="CLU_2758672_0_0_1"/>
<protein>
    <submittedName>
        <fullName evidence="1">Uncharacterized protein</fullName>
    </submittedName>
</protein>
<dbReference type="AlphaFoldDB" id="A0A0C3CPU1"/>
<reference evidence="2" key="2">
    <citation type="submission" date="2015-01" db="EMBL/GenBank/DDBJ databases">
        <title>Evolutionary Origins and Diversification of the Mycorrhizal Mutualists.</title>
        <authorList>
            <consortium name="DOE Joint Genome Institute"/>
            <consortium name="Mycorrhizal Genomics Consortium"/>
            <person name="Kohler A."/>
            <person name="Kuo A."/>
            <person name="Nagy L.G."/>
            <person name="Floudas D."/>
            <person name="Copeland A."/>
            <person name="Barry K.W."/>
            <person name="Cichocki N."/>
            <person name="Veneault-Fourrey C."/>
            <person name="LaButti K."/>
            <person name="Lindquist E.A."/>
            <person name="Lipzen A."/>
            <person name="Lundell T."/>
            <person name="Morin E."/>
            <person name="Murat C."/>
            <person name="Riley R."/>
            <person name="Ohm R."/>
            <person name="Sun H."/>
            <person name="Tunlid A."/>
            <person name="Henrissat B."/>
            <person name="Grigoriev I.V."/>
            <person name="Hibbett D.S."/>
            <person name="Martin F."/>
        </authorList>
    </citation>
    <scope>NUCLEOTIDE SEQUENCE [LARGE SCALE GENOMIC DNA]</scope>
    <source>
        <strain evidence="2">F 1598</strain>
    </source>
</reference>